<evidence type="ECO:0000313" key="2">
    <source>
        <dbReference type="Proteomes" id="UP001055811"/>
    </source>
</evidence>
<accession>A0ACB9BR35</accession>
<reference evidence="1 2" key="2">
    <citation type="journal article" date="2022" name="Mol. Ecol. Resour.">
        <title>The genomes of chicory, endive, great burdock and yacon provide insights into Asteraceae paleo-polyploidization history and plant inulin production.</title>
        <authorList>
            <person name="Fan W."/>
            <person name="Wang S."/>
            <person name="Wang H."/>
            <person name="Wang A."/>
            <person name="Jiang F."/>
            <person name="Liu H."/>
            <person name="Zhao H."/>
            <person name="Xu D."/>
            <person name="Zhang Y."/>
        </authorList>
    </citation>
    <scope>NUCLEOTIDE SEQUENCE [LARGE SCALE GENOMIC DNA]</scope>
    <source>
        <strain evidence="2">cv. Punajuju</strain>
        <tissue evidence="1">Leaves</tissue>
    </source>
</reference>
<dbReference type="EMBL" id="CM042014">
    <property type="protein sequence ID" value="KAI3724374.1"/>
    <property type="molecule type" value="Genomic_DNA"/>
</dbReference>
<dbReference type="Proteomes" id="UP001055811">
    <property type="component" value="Linkage Group LG06"/>
</dbReference>
<sequence length="101" mass="11436">MLPARETKEASEERIESLGLEERGYAGKDDMSGESEDQLWQVKEEQARHWKSISDLEAIVNKRYVMESDGSFAKERVAPTLKEKLGKCGVRKGFNHDSSCS</sequence>
<evidence type="ECO:0000313" key="1">
    <source>
        <dbReference type="EMBL" id="KAI3724374.1"/>
    </source>
</evidence>
<proteinExistence type="predicted"/>
<name>A0ACB9BR35_CICIN</name>
<organism evidence="1 2">
    <name type="scientific">Cichorium intybus</name>
    <name type="common">Chicory</name>
    <dbReference type="NCBI Taxonomy" id="13427"/>
    <lineage>
        <taxon>Eukaryota</taxon>
        <taxon>Viridiplantae</taxon>
        <taxon>Streptophyta</taxon>
        <taxon>Embryophyta</taxon>
        <taxon>Tracheophyta</taxon>
        <taxon>Spermatophyta</taxon>
        <taxon>Magnoliopsida</taxon>
        <taxon>eudicotyledons</taxon>
        <taxon>Gunneridae</taxon>
        <taxon>Pentapetalae</taxon>
        <taxon>asterids</taxon>
        <taxon>campanulids</taxon>
        <taxon>Asterales</taxon>
        <taxon>Asteraceae</taxon>
        <taxon>Cichorioideae</taxon>
        <taxon>Cichorieae</taxon>
        <taxon>Cichoriinae</taxon>
        <taxon>Cichorium</taxon>
    </lineage>
</organism>
<comment type="caution">
    <text evidence="1">The sequence shown here is derived from an EMBL/GenBank/DDBJ whole genome shotgun (WGS) entry which is preliminary data.</text>
</comment>
<gene>
    <name evidence="1" type="ORF">L2E82_36146</name>
</gene>
<protein>
    <submittedName>
        <fullName evidence="1">Uncharacterized protein</fullName>
    </submittedName>
</protein>
<keyword evidence="2" id="KW-1185">Reference proteome</keyword>
<reference evidence="2" key="1">
    <citation type="journal article" date="2022" name="Mol. Ecol. Resour.">
        <title>The genomes of chicory, endive, great burdock and yacon provide insights into Asteraceae palaeo-polyploidization history and plant inulin production.</title>
        <authorList>
            <person name="Fan W."/>
            <person name="Wang S."/>
            <person name="Wang H."/>
            <person name="Wang A."/>
            <person name="Jiang F."/>
            <person name="Liu H."/>
            <person name="Zhao H."/>
            <person name="Xu D."/>
            <person name="Zhang Y."/>
        </authorList>
    </citation>
    <scope>NUCLEOTIDE SEQUENCE [LARGE SCALE GENOMIC DNA]</scope>
    <source>
        <strain evidence="2">cv. Punajuju</strain>
    </source>
</reference>